<evidence type="ECO:0000256" key="3">
    <source>
        <dbReference type="ARBA" id="ARBA00022723"/>
    </source>
</evidence>
<evidence type="ECO:0000256" key="6">
    <source>
        <dbReference type="ARBA" id="ARBA00023033"/>
    </source>
</evidence>
<dbReference type="InterPro" id="IPR001128">
    <property type="entry name" value="Cyt_P450"/>
</dbReference>
<dbReference type="Pfam" id="PF00067">
    <property type="entry name" value="p450"/>
    <property type="match status" value="1"/>
</dbReference>
<proteinExistence type="inferred from homology"/>
<dbReference type="PANTHER" id="PTHR24291">
    <property type="entry name" value="CYTOCHROME P450 FAMILY 4"/>
    <property type="match status" value="1"/>
</dbReference>
<keyword evidence="4" id="KW-0560">Oxidoreductase</keyword>
<evidence type="ECO:0000256" key="7">
    <source>
        <dbReference type="PIRSR" id="PIRSR602403-1"/>
    </source>
</evidence>
<dbReference type="GO" id="GO:0005506">
    <property type="term" value="F:iron ion binding"/>
    <property type="evidence" value="ECO:0007669"/>
    <property type="project" value="InterPro"/>
</dbReference>
<keyword evidence="6" id="KW-0503">Monooxygenase</keyword>
<dbReference type="InterPro" id="IPR002403">
    <property type="entry name" value="Cyt_P450_E_grp-IV"/>
</dbReference>
<dbReference type="Gene3D" id="1.10.630.10">
    <property type="entry name" value="Cytochrome P450"/>
    <property type="match status" value="1"/>
</dbReference>
<evidence type="ECO:0000313" key="9">
    <source>
        <dbReference type="Proteomes" id="UP000533598"/>
    </source>
</evidence>
<dbReference type="PRINTS" id="PR00465">
    <property type="entry name" value="EP450IV"/>
</dbReference>
<comment type="cofactor">
    <cofactor evidence="7">
        <name>heme</name>
        <dbReference type="ChEBI" id="CHEBI:30413"/>
    </cofactor>
</comment>
<dbReference type="PANTHER" id="PTHR24291:SF50">
    <property type="entry name" value="BIFUNCTIONAL ALBAFLAVENONE MONOOXYGENASE_TERPENE SYNTHASE"/>
    <property type="match status" value="1"/>
</dbReference>
<organism evidence="8 9">
    <name type="scientific">Crossiella cryophila</name>
    <dbReference type="NCBI Taxonomy" id="43355"/>
    <lineage>
        <taxon>Bacteria</taxon>
        <taxon>Bacillati</taxon>
        <taxon>Actinomycetota</taxon>
        <taxon>Actinomycetes</taxon>
        <taxon>Pseudonocardiales</taxon>
        <taxon>Pseudonocardiaceae</taxon>
        <taxon>Crossiella</taxon>
    </lineage>
</organism>
<sequence length="458" mass="50561">MLRMNPVILEEVMPKPIPEAPGALPLIGHALPLARRRTQFLASLAELGGIVRINMVGMPAYVLTDPDLVWRVLVSEGRNYHRGRMFDKMTEVLGNGLATISGKAHHETRRILQPTFHHQKVASYASIMTGVADAVSSAWRAGQVIEVDQAMNDLTARVVNGILFASEMGARAADAIQLRLPEVMKGMLTRTLIPGAWQKLPLPANIRYDRANQEMHAAIDEAIAAYRAEGKDHSDMLSTLLALRDDDGNPMTDQWIHDQVITVAVGGIETTSAALAWCLHQIGVHPEMEQRLHAELDEVLGGRPPEFADLPRLVYTGRIVLEVLRMHAVAVYMRRTLDLTQLGEFELPAKAEIIISPYALHRNPRYFPDPDVFDPDRWASEATKKLPKGAYIPFSAGGSKCIADNFAILEITMALAVICSRWRLRGVPGKQVKEITTGATRPDRLPMIVAARTPAMAV</sequence>
<dbReference type="EMBL" id="JACHMH010000001">
    <property type="protein sequence ID" value="MBB4679686.1"/>
    <property type="molecule type" value="Genomic_DNA"/>
</dbReference>
<gene>
    <name evidence="8" type="ORF">HNR67_005804</name>
</gene>
<reference evidence="8 9" key="1">
    <citation type="submission" date="2020-08" db="EMBL/GenBank/DDBJ databases">
        <title>Sequencing the genomes of 1000 actinobacteria strains.</title>
        <authorList>
            <person name="Klenk H.-P."/>
        </authorList>
    </citation>
    <scope>NUCLEOTIDE SEQUENCE [LARGE SCALE GENOMIC DNA]</scope>
    <source>
        <strain evidence="8 9">DSM 44230</strain>
    </source>
</reference>
<dbReference type="PRINTS" id="PR00385">
    <property type="entry name" value="P450"/>
</dbReference>
<comment type="similarity">
    <text evidence="1">Belongs to the cytochrome P450 family.</text>
</comment>
<dbReference type="CDD" id="cd11049">
    <property type="entry name" value="CYP170A1-like"/>
    <property type="match status" value="1"/>
</dbReference>
<dbReference type="GO" id="GO:0004497">
    <property type="term" value="F:monooxygenase activity"/>
    <property type="evidence" value="ECO:0007669"/>
    <property type="project" value="UniProtKB-KW"/>
</dbReference>
<evidence type="ECO:0000256" key="1">
    <source>
        <dbReference type="ARBA" id="ARBA00010617"/>
    </source>
</evidence>
<keyword evidence="5 7" id="KW-0408">Iron</keyword>
<accession>A0A7W7FUT2</accession>
<evidence type="ECO:0000256" key="4">
    <source>
        <dbReference type="ARBA" id="ARBA00023002"/>
    </source>
</evidence>
<evidence type="ECO:0000256" key="5">
    <source>
        <dbReference type="ARBA" id="ARBA00023004"/>
    </source>
</evidence>
<dbReference type="GO" id="GO:0020037">
    <property type="term" value="F:heme binding"/>
    <property type="evidence" value="ECO:0007669"/>
    <property type="project" value="InterPro"/>
</dbReference>
<dbReference type="InterPro" id="IPR036396">
    <property type="entry name" value="Cyt_P450_sf"/>
</dbReference>
<protein>
    <submittedName>
        <fullName evidence="8">Cytochrome P450</fullName>
    </submittedName>
</protein>
<dbReference type="Proteomes" id="UP000533598">
    <property type="component" value="Unassembled WGS sequence"/>
</dbReference>
<feature type="binding site" description="axial binding residue" evidence="7">
    <location>
        <position position="401"/>
    </location>
    <ligand>
        <name>heme</name>
        <dbReference type="ChEBI" id="CHEBI:30413"/>
    </ligand>
    <ligandPart>
        <name>Fe</name>
        <dbReference type="ChEBI" id="CHEBI:18248"/>
    </ligandPart>
</feature>
<evidence type="ECO:0000256" key="2">
    <source>
        <dbReference type="ARBA" id="ARBA00022617"/>
    </source>
</evidence>
<dbReference type="InterPro" id="IPR050196">
    <property type="entry name" value="Cytochrome_P450_Monoox"/>
</dbReference>
<dbReference type="SUPFAM" id="SSF48264">
    <property type="entry name" value="Cytochrome P450"/>
    <property type="match status" value="1"/>
</dbReference>
<keyword evidence="9" id="KW-1185">Reference proteome</keyword>
<comment type="caution">
    <text evidence="8">The sequence shown here is derived from an EMBL/GenBank/DDBJ whole genome shotgun (WGS) entry which is preliminary data.</text>
</comment>
<dbReference type="GO" id="GO:0016705">
    <property type="term" value="F:oxidoreductase activity, acting on paired donors, with incorporation or reduction of molecular oxygen"/>
    <property type="evidence" value="ECO:0007669"/>
    <property type="project" value="InterPro"/>
</dbReference>
<dbReference type="AlphaFoldDB" id="A0A7W7FUT2"/>
<evidence type="ECO:0000313" key="8">
    <source>
        <dbReference type="EMBL" id="MBB4679686.1"/>
    </source>
</evidence>
<name>A0A7W7FUT2_9PSEU</name>
<keyword evidence="2 7" id="KW-0349">Heme</keyword>
<keyword evidence="3 7" id="KW-0479">Metal-binding</keyword>